<gene>
    <name evidence="7" type="ORF">BD324DRAFT_619226</name>
</gene>
<comment type="cofactor">
    <cofactor evidence="1">
        <name>pyridoxal 5'-phosphate</name>
        <dbReference type="ChEBI" id="CHEBI:597326"/>
    </cofactor>
</comment>
<keyword evidence="5" id="KW-0663">Pyridoxal phosphate</keyword>
<dbReference type="InterPro" id="IPR004839">
    <property type="entry name" value="Aminotransferase_I/II_large"/>
</dbReference>
<evidence type="ECO:0000256" key="5">
    <source>
        <dbReference type="ARBA" id="ARBA00022898"/>
    </source>
</evidence>
<dbReference type="GO" id="GO:0030170">
    <property type="term" value="F:pyridoxal phosphate binding"/>
    <property type="evidence" value="ECO:0007669"/>
    <property type="project" value="InterPro"/>
</dbReference>
<keyword evidence="8" id="KW-1185">Reference proteome</keyword>
<reference evidence="7 8" key="1">
    <citation type="submission" date="2017-03" db="EMBL/GenBank/DDBJ databases">
        <title>Widespread Adenine N6-methylation of Active Genes in Fungi.</title>
        <authorList>
            <consortium name="DOE Joint Genome Institute"/>
            <person name="Mondo S.J."/>
            <person name="Dannebaum R.O."/>
            <person name="Kuo R.C."/>
            <person name="Louie K.B."/>
            <person name="Bewick A.J."/>
            <person name="Labutti K."/>
            <person name="Haridas S."/>
            <person name="Kuo A."/>
            <person name="Salamov A."/>
            <person name="Ahrendt S.R."/>
            <person name="Lau R."/>
            <person name="Bowen B.P."/>
            <person name="Lipzen A."/>
            <person name="Sullivan W."/>
            <person name="Andreopoulos W.B."/>
            <person name="Clum A."/>
            <person name="Lindquist E."/>
            <person name="Daum C."/>
            <person name="Northen T.R."/>
            <person name="Ramamoorthy G."/>
            <person name="Schmitz R.J."/>
            <person name="Gryganskyi A."/>
            <person name="Culley D."/>
            <person name="Magnuson J."/>
            <person name="James T.Y."/>
            <person name="O'Malley M.A."/>
            <person name="Stajich J.E."/>
            <person name="Spatafora J.W."/>
            <person name="Visel A."/>
            <person name="Grigoriev I.V."/>
        </authorList>
    </citation>
    <scope>NUCLEOTIDE SEQUENCE [LARGE SCALE GENOMIC DNA]</scope>
    <source>
        <strain evidence="7 8">NRRL Y-17943</strain>
    </source>
</reference>
<organism evidence="7 8">
    <name type="scientific">Kockovaella imperatae</name>
    <dbReference type="NCBI Taxonomy" id="4999"/>
    <lineage>
        <taxon>Eukaryota</taxon>
        <taxon>Fungi</taxon>
        <taxon>Dikarya</taxon>
        <taxon>Basidiomycota</taxon>
        <taxon>Agaricomycotina</taxon>
        <taxon>Tremellomycetes</taxon>
        <taxon>Tremellales</taxon>
        <taxon>Cuniculitremaceae</taxon>
        <taxon>Kockovaella</taxon>
    </lineage>
</organism>
<dbReference type="GO" id="GO:0008483">
    <property type="term" value="F:transaminase activity"/>
    <property type="evidence" value="ECO:0007669"/>
    <property type="project" value="UniProtKB-KW"/>
</dbReference>
<dbReference type="SUPFAM" id="SSF53383">
    <property type="entry name" value="PLP-dependent transferases"/>
    <property type="match status" value="1"/>
</dbReference>
<evidence type="ECO:0000256" key="2">
    <source>
        <dbReference type="ARBA" id="ARBA00007441"/>
    </source>
</evidence>
<dbReference type="EMBL" id="NBSH01000003">
    <property type="protein sequence ID" value="ORX39311.1"/>
    <property type="molecule type" value="Genomic_DNA"/>
</dbReference>
<dbReference type="PANTHER" id="PTHR42790">
    <property type="entry name" value="AMINOTRANSFERASE"/>
    <property type="match status" value="1"/>
</dbReference>
<dbReference type="CDD" id="cd00609">
    <property type="entry name" value="AAT_like"/>
    <property type="match status" value="1"/>
</dbReference>
<accession>A0A1Y1UMM4</accession>
<comment type="caution">
    <text evidence="7">The sequence shown here is derived from an EMBL/GenBank/DDBJ whole genome shotgun (WGS) entry which is preliminary data.</text>
</comment>
<dbReference type="OrthoDB" id="691673at2759"/>
<dbReference type="Gene3D" id="3.40.640.10">
    <property type="entry name" value="Type I PLP-dependent aspartate aminotransferase-like (Major domain)"/>
    <property type="match status" value="1"/>
</dbReference>
<evidence type="ECO:0000313" key="8">
    <source>
        <dbReference type="Proteomes" id="UP000193218"/>
    </source>
</evidence>
<evidence type="ECO:0000256" key="1">
    <source>
        <dbReference type="ARBA" id="ARBA00001933"/>
    </source>
</evidence>
<name>A0A1Y1UMM4_9TREE</name>
<dbReference type="Proteomes" id="UP000193218">
    <property type="component" value="Unassembled WGS sequence"/>
</dbReference>
<feature type="domain" description="Aminotransferase class I/classII large" evidence="6">
    <location>
        <begin position="110"/>
        <end position="434"/>
    </location>
</feature>
<evidence type="ECO:0000256" key="4">
    <source>
        <dbReference type="ARBA" id="ARBA00022679"/>
    </source>
</evidence>
<dbReference type="InterPro" id="IPR050859">
    <property type="entry name" value="Class-I_PLP-dep_aminotransf"/>
</dbReference>
<dbReference type="InParanoid" id="A0A1Y1UMM4"/>
<dbReference type="InterPro" id="IPR015421">
    <property type="entry name" value="PyrdxlP-dep_Trfase_major"/>
</dbReference>
<dbReference type="PANTHER" id="PTHR42790:SF19">
    <property type="entry name" value="KYNURENINE_ALPHA-AMINOADIPATE AMINOTRANSFERASE, MITOCHONDRIAL"/>
    <property type="match status" value="1"/>
</dbReference>
<keyword evidence="4 7" id="KW-0808">Transferase</keyword>
<dbReference type="RefSeq" id="XP_021873174.1">
    <property type="nucleotide sequence ID" value="XM_022015145.1"/>
</dbReference>
<keyword evidence="3" id="KW-0032">Aminotransferase</keyword>
<protein>
    <submittedName>
        <fullName evidence="7">Pyridoxal phosphate-dependent transferase</fullName>
    </submittedName>
</protein>
<dbReference type="STRING" id="4999.A0A1Y1UMM4"/>
<sequence length="467" mass="50630">MAIDQGLLTVDGTKHSANGSIGTNGTEDDVIGGDGMYFLTESAKTSSEDGIRALWKYEKPGVVSFVGCLAGRPNSDSFPFESITLNLKPPLGSTSTSTQNLSLNGADLADALQYGPSGGLPKLRSLLYQLQQEVHHREDDGTWGTTVGAGCQNLLNAAVDALMNEGDSILIETPVYPGILAPLRKKNAEMIEVDVDEGGLSPAALEQVMSSLTPDQKRPKLLYVNPIGCNPSGCSHSLERRLEVLKLCKKYGLLILEDDPYYYLAETTIPSYFELEKRVFPQGGRVVRFDSFSKLLSAGLRLGFATGPGNILRAIDTINSGTILHASTVSQGITYCLLEHWGLDGFRNHAHHVAELYARRRETFETIVKKHLSGLATWVSPVAGMFLWMDLSPSGIEDSFDFVLNAAKVHGVLGVPGASFYPNKRISSYMRLSFSVIDLDTDAEEGIARFAAAIKDKQKELGIKVAP</sequence>
<dbReference type="AlphaFoldDB" id="A0A1Y1UMM4"/>
<evidence type="ECO:0000259" key="6">
    <source>
        <dbReference type="Pfam" id="PF00155"/>
    </source>
</evidence>
<evidence type="ECO:0000313" key="7">
    <source>
        <dbReference type="EMBL" id="ORX39311.1"/>
    </source>
</evidence>
<comment type="similarity">
    <text evidence="2">Belongs to the class-I pyridoxal-phosphate-dependent aminotransferase family.</text>
</comment>
<dbReference type="GeneID" id="33556953"/>
<proteinExistence type="inferred from homology"/>
<dbReference type="GO" id="GO:1901605">
    <property type="term" value="P:alpha-amino acid metabolic process"/>
    <property type="evidence" value="ECO:0007669"/>
    <property type="project" value="TreeGrafter"/>
</dbReference>
<dbReference type="InterPro" id="IPR015424">
    <property type="entry name" value="PyrdxlP-dep_Trfase"/>
</dbReference>
<dbReference type="Pfam" id="PF00155">
    <property type="entry name" value="Aminotran_1_2"/>
    <property type="match status" value="1"/>
</dbReference>
<evidence type="ECO:0000256" key="3">
    <source>
        <dbReference type="ARBA" id="ARBA00022576"/>
    </source>
</evidence>